<dbReference type="AlphaFoldDB" id="A0A316EUC1"/>
<evidence type="ECO:0000313" key="4">
    <source>
        <dbReference type="Proteomes" id="UP000245754"/>
    </source>
</evidence>
<comment type="caution">
    <text evidence="3">The sequence shown here is derived from an EMBL/GenBank/DDBJ whole genome shotgun (WGS) entry which is preliminary data.</text>
</comment>
<evidence type="ECO:0000313" key="3">
    <source>
        <dbReference type="EMBL" id="PWK34347.1"/>
    </source>
</evidence>
<dbReference type="Pfam" id="PF03795">
    <property type="entry name" value="YCII"/>
    <property type="match status" value="1"/>
</dbReference>
<reference evidence="3 4" key="1">
    <citation type="submission" date="2018-05" db="EMBL/GenBank/DDBJ databases">
        <title>Genomic Encyclopedia of Type Strains, Phase IV (KMG-V): Genome sequencing to study the core and pangenomes of soil and plant-associated prokaryotes.</title>
        <authorList>
            <person name="Whitman W."/>
        </authorList>
    </citation>
    <scope>NUCLEOTIDE SEQUENCE [LARGE SCALE GENOMIC DNA]</scope>
    <source>
        <strain evidence="3 4">SLV-132</strain>
    </source>
</reference>
<accession>A0A316EUC1</accession>
<keyword evidence="4" id="KW-1185">Reference proteome</keyword>
<dbReference type="RefSeq" id="WP_109584366.1">
    <property type="nucleotide sequence ID" value="NZ_QGGT01000003.1"/>
</dbReference>
<dbReference type="Proteomes" id="UP000245754">
    <property type="component" value="Unassembled WGS sequence"/>
</dbReference>
<dbReference type="InterPro" id="IPR011008">
    <property type="entry name" value="Dimeric_a/b-barrel"/>
</dbReference>
<dbReference type="EMBL" id="QGGT01000003">
    <property type="protein sequence ID" value="PWK34347.1"/>
    <property type="molecule type" value="Genomic_DNA"/>
</dbReference>
<dbReference type="PANTHER" id="PTHR33606">
    <property type="entry name" value="PROTEIN YCII"/>
    <property type="match status" value="1"/>
</dbReference>
<dbReference type="InterPro" id="IPR051807">
    <property type="entry name" value="Sec-metab_biosynth-assoc"/>
</dbReference>
<dbReference type="Gene3D" id="3.30.70.1060">
    <property type="entry name" value="Dimeric alpha+beta barrel"/>
    <property type="match status" value="1"/>
</dbReference>
<evidence type="ECO:0000256" key="1">
    <source>
        <dbReference type="ARBA" id="ARBA00007689"/>
    </source>
</evidence>
<dbReference type="SUPFAM" id="SSF54909">
    <property type="entry name" value="Dimeric alpha+beta barrel"/>
    <property type="match status" value="1"/>
</dbReference>
<comment type="similarity">
    <text evidence="1">Belongs to the YciI family.</text>
</comment>
<protein>
    <recommendedName>
        <fullName evidence="2">YCII-related domain-containing protein</fullName>
    </recommendedName>
</protein>
<gene>
    <name evidence="3" type="ORF">C7419_103666</name>
</gene>
<dbReference type="PANTHER" id="PTHR33606:SF3">
    <property type="entry name" value="PROTEIN YCII"/>
    <property type="match status" value="1"/>
</dbReference>
<sequence length="94" mass="10628">MFYVIHALDKPDAVSVRLANYEAHKAYLAKATVRTLISGPLLADDNETMIGSFFLVEADRKEDVVAFNANDPFAHAGLWRQVNIHPFNKRVDNR</sequence>
<name>A0A316EUC1_9BURK</name>
<organism evidence="3 4">
    <name type="scientific">Cupriavidus plantarum</name>
    <dbReference type="NCBI Taxonomy" id="942865"/>
    <lineage>
        <taxon>Bacteria</taxon>
        <taxon>Pseudomonadati</taxon>
        <taxon>Pseudomonadota</taxon>
        <taxon>Betaproteobacteria</taxon>
        <taxon>Burkholderiales</taxon>
        <taxon>Burkholderiaceae</taxon>
        <taxon>Cupriavidus</taxon>
    </lineage>
</organism>
<dbReference type="InterPro" id="IPR005545">
    <property type="entry name" value="YCII"/>
</dbReference>
<proteinExistence type="inferred from homology"/>
<evidence type="ECO:0000259" key="2">
    <source>
        <dbReference type="Pfam" id="PF03795"/>
    </source>
</evidence>
<feature type="domain" description="YCII-related" evidence="2">
    <location>
        <begin position="1"/>
        <end position="88"/>
    </location>
</feature>